<dbReference type="InterPro" id="IPR000835">
    <property type="entry name" value="HTH_MarR-typ"/>
</dbReference>
<keyword evidence="2" id="KW-0963">Cytoplasm</keyword>
<dbReference type="EMBL" id="LK022848">
    <property type="protein sequence ID" value="CDR12340.1"/>
    <property type="molecule type" value="Genomic_DNA"/>
</dbReference>
<evidence type="ECO:0000256" key="4">
    <source>
        <dbReference type="ARBA" id="ARBA00023125"/>
    </source>
</evidence>
<dbReference type="SMART" id="SM00347">
    <property type="entry name" value="HTH_MARR"/>
    <property type="match status" value="1"/>
</dbReference>
<sequence>MSHQSDRTADRTADSTADSTADRGTDRTTTPEPRPSDELLRLDRQLCFSLHAASRAFDGLYRRVLRDTGLTYPQYLAMLVLWEHGEMPVKRLGEYLRLDSGTLSPLLKRMQSAGLVQRERSAHDERSVTVRLTAEGAALKERAQGVPLAAIEASGLGLEEAVDLQARVRRLTAALDAALAEEA</sequence>
<dbReference type="RefSeq" id="WP_078956975.1">
    <property type="nucleotide sequence ID" value="NZ_BAABDR010000008.1"/>
</dbReference>
<gene>
    <name evidence="9" type="ORF">J2Z30_005773</name>
    <name evidence="8" type="ORF">SIRAN7608</name>
</gene>
<reference evidence="8" key="1">
    <citation type="submission" date="2014-05" db="EMBL/GenBank/DDBJ databases">
        <authorList>
            <person name="Horn Fabian"/>
        </authorList>
    </citation>
    <scope>NUCLEOTIDE SEQUENCE</scope>
</reference>
<dbReference type="PANTHER" id="PTHR33164">
    <property type="entry name" value="TRANSCRIPTIONAL REGULATOR, MARR FAMILY"/>
    <property type="match status" value="1"/>
</dbReference>
<evidence type="ECO:0000256" key="5">
    <source>
        <dbReference type="ARBA" id="ARBA00023163"/>
    </source>
</evidence>
<dbReference type="EMBL" id="JAGGLR010000016">
    <property type="protein sequence ID" value="MBP2064749.1"/>
    <property type="molecule type" value="Genomic_DNA"/>
</dbReference>
<evidence type="ECO:0000256" key="6">
    <source>
        <dbReference type="SAM" id="MobiDB-lite"/>
    </source>
</evidence>
<dbReference type="PROSITE" id="PS50995">
    <property type="entry name" value="HTH_MARR_2"/>
    <property type="match status" value="1"/>
</dbReference>
<name>A0A061A6T3_9ACTN</name>
<accession>A0A061A6T3</accession>
<evidence type="ECO:0000256" key="2">
    <source>
        <dbReference type="ARBA" id="ARBA00022490"/>
    </source>
</evidence>
<protein>
    <submittedName>
        <fullName evidence="9">DNA-binding MarR family transcriptional regulator</fullName>
    </submittedName>
    <submittedName>
        <fullName evidence="8">Transcriptional regulator, MarR family</fullName>
    </submittedName>
</protein>
<keyword evidence="3" id="KW-0805">Transcription regulation</keyword>
<feature type="region of interest" description="Disordered" evidence="6">
    <location>
        <begin position="1"/>
        <end position="38"/>
    </location>
</feature>
<dbReference type="FunFam" id="1.10.10.10:FF:000163">
    <property type="entry name" value="MarR family transcriptional regulator"/>
    <property type="match status" value="1"/>
</dbReference>
<dbReference type="GO" id="GO:0003677">
    <property type="term" value="F:DNA binding"/>
    <property type="evidence" value="ECO:0007669"/>
    <property type="project" value="UniProtKB-KW"/>
</dbReference>
<dbReference type="InterPro" id="IPR036388">
    <property type="entry name" value="WH-like_DNA-bd_sf"/>
</dbReference>
<organism evidence="8">
    <name type="scientific">Streptomyces iranensis</name>
    <dbReference type="NCBI Taxonomy" id="576784"/>
    <lineage>
        <taxon>Bacteria</taxon>
        <taxon>Bacillati</taxon>
        <taxon>Actinomycetota</taxon>
        <taxon>Actinomycetes</taxon>
        <taxon>Kitasatosporales</taxon>
        <taxon>Streptomycetaceae</taxon>
        <taxon>Streptomyces</taxon>
        <taxon>Streptomyces violaceusniger group</taxon>
    </lineage>
</organism>
<evidence type="ECO:0000313" key="9">
    <source>
        <dbReference type="EMBL" id="MBP2064749.1"/>
    </source>
</evidence>
<keyword evidence="10" id="KW-1185">Reference proteome</keyword>
<evidence type="ECO:0000313" key="8">
    <source>
        <dbReference type="EMBL" id="CDR12340.1"/>
    </source>
</evidence>
<evidence type="ECO:0000259" key="7">
    <source>
        <dbReference type="PROSITE" id="PS50995"/>
    </source>
</evidence>
<dbReference type="InterPro" id="IPR036390">
    <property type="entry name" value="WH_DNA-bd_sf"/>
</dbReference>
<dbReference type="Proteomes" id="UP000756710">
    <property type="component" value="Unassembled WGS sequence"/>
</dbReference>
<dbReference type="HOGENOM" id="CLU_083287_3_0_11"/>
<dbReference type="GO" id="GO:0005737">
    <property type="term" value="C:cytoplasm"/>
    <property type="evidence" value="ECO:0007669"/>
    <property type="project" value="UniProtKB-SubCell"/>
</dbReference>
<dbReference type="AlphaFoldDB" id="A0A061A6T3"/>
<dbReference type="SUPFAM" id="SSF46785">
    <property type="entry name" value="Winged helix' DNA-binding domain"/>
    <property type="match status" value="1"/>
</dbReference>
<dbReference type="PANTHER" id="PTHR33164:SF5">
    <property type="entry name" value="ORGANIC HYDROPEROXIDE RESISTANCE TRANSCRIPTIONAL REGULATOR"/>
    <property type="match status" value="1"/>
</dbReference>
<dbReference type="InterPro" id="IPR055166">
    <property type="entry name" value="Transc_reg_Sar_Rot_HTH"/>
</dbReference>
<comment type="subcellular location">
    <subcellularLocation>
        <location evidence="1">Cytoplasm</location>
    </subcellularLocation>
</comment>
<dbReference type="Gene3D" id="1.10.10.10">
    <property type="entry name" value="Winged helix-like DNA-binding domain superfamily/Winged helix DNA-binding domain"/>
    <property type="match status" value="1"/>
</dbReference>
<evidence type="ECO:0000256" key="1">
    <source>
        <dbReference type="ARBA" id="ARBA00004496"/>
    </source>
</evidence>
<keyword evidence="4 9" id="KW-0238">DNA-binding</keyword>
<feature type="domain" description="HTH marR-type" evidence="7">
    <location>
        <begin position="43"/>
        <end position="173"/>
    </location>
</feature>
<evidence type="ECO:0000313" key="10">
    <source>
        <dbReference type="Proteomes" id="UP000756710"/>
    </source>
</evidence>
<dbReference type="GO" id="GO:0003700">
    <property type="term" value="F:DNA-binding transcription factor activity"/>
    <property type="evidence" value="ECO:0007669"/>
    <property type="project" value="InterPro"/>
</dbReference>
<evidence type="ECO:0000256" key="3">
    <source>
        <dbReference type="ARBA" id="ARBA00023015"/>
    </source>
</evidence>
<dbReference type="GO" id="GO:0006950">
    <property type="term" value="P:response to stress"/>
    <property type="evidence" value="ECO:0007669"/>
    <property type="project" value="TreeGrafter"/>
</dbReference>
<dbReference type="Pfam" id="PF22381">
    <property type="entry name" value="Staph_reg_Sar_Rot"/>
    <property type="match status" value="1"/>
</dbReference>
<dbReference type="InterPro" id="IPR039422">
    <property type="entry name" value="MarR/SlyA-like"/>
</dbReference>
<proteinExistence type="predicted"/>
<feature type="compositionally biased region" description="Basic and acidic residues" evidence="6">
    <location>
        <begin position="1"/>
        <end position="13"/>
    </location>
</feature>
<reference evidence="9 10" key="2">
    <citation type="submission" date="2021-03" db="EMBL/GenBank/DDBJ databases">
        <title>Genomic Encyclopedia of Type Strains, Phase IV (KMG-IV): sequencing the most valuable type-strain genomes for metagenomic binning, comparative biology and taxonomic classification.</title>
        <authorList>
            <person name="Goeker M."/>
        </authorList>
    </citation>
    <scope>NUCLEOTIDE SEQUENCE [LARGE SCALE GENOMIC DNA]</scope>
    <source>
        <strain evidence="9 10">DSM 41954</strain>
    </source>
</reference>
<keyword evidence="5" id="KW-0804">Transcription</keyword>